<evidence type="ECO:0000313" key="9">
    <source>
        <dbReference type="EMBL" id="GFY45572.1"/>
    </source>
</evidence>
<dbReference type="PROSITE" id="PS00813">
    <property type="entry name" value="IF4E"/>
    <property type="match status" value="1"/>
</dbReference>
<comment type="caution">
    <text evidence="9">The sequence shown here is derived from an EMBL/GenBank/DDBJ whole genome shotgun (WGS) entry which is preliminary data.</text>
</comment>
<dbReference type="InterPro" id="IPR019770">
    <property type="entry name" value="TIF_eIF_4E_CS"/>
</dbReference>
<keyword evidence="5 7" id="KW-0648">Protein biosynthesis</keyword>
<reference evidence="9" key="1">
    <citation type="submission" date="2020-08" db="EMBL/GenBank/DDBJ databases">
        <title>Multicomponent nature underlies the extraordinary mechanical properties of spider dragline silk.</title>
        <authorList>
            <person name="Kono N."/>
            <person name="Nakamura H."/>
            <person name="Mori M."/>
            <person name="Yoshida Y."/>
            <person name="Ohtoshi R."/>
            <person name="Malay A.D."/>
            <person name="Moran D.A.P."/>
            <person name="Tomita M."/>
            <person name="Numata K."/>
            <person name="Arakawa K."/>
        </authorList>
    </citation>
    <scope>NUCLEOTIDE SEQUENCE</scope>
</reference>
<dbReference type="GO" id="GO:0003743">
    <property type="term" value="F:translation initiation factor activity"/>
    <property type="evidence" value="ECO:0007669"/>
    <property type="project" value="UniProtKB-KW"/>
</dbReference>
<dbReference type="EMBL" id="BMAV01004919">
    <property type="protein sequence ID" value="GFY45572.1"/>
    <property type="molecule type" value="Genomic_DNA"/>
</dbReference>
<keyword evidence="2 7" id="KW-0396">Initiation factor</keyword>
<name>A0A8X7BWU3_9ARAC</name>
<dbReference type="SUPFAM" id="SSF55418">
    <property type="entry name" value="eIF4e-like"/>
    <property type="match status" value="1"/>
</dbReference>
<evidence type="ECO:0000313" key="10">
    <source>
        <dbReference type="Proteomes" id="UP000886998"/>
    </source>
</evidence>
<keyword evidence="3" id="KW-0810">Translation regulation</keyword>
<gene>
    <name evidence="9" type="primary">eif4e1a</name>
    <name evidence="9" type="ORF">TNIN_280521</name>
</gene>
<dbReference type="GO" id="GO:0006417">
    <property type="term" value="P:regulation of translation"/>
    <property type="evidence" value="ECO:0007669"/>
    <property type="project" value="UniProtKB-KW"/>
</dbReference>
<proteinExistence type="inferred from homology"/>
<keyword evidence="10" id="KW-1185">Reference proteome</keyword>
<dbReference type="Pfam" id="PF01652">
    <property type="entry name" value="IF4E"/>
    <property type="match status" value="1"/>
</dbReference>
<evidence type="ECO:0000256" key="5">
    <source>
        <dbReference type="ARBA" id="ARBA00022917"/>
    </source>
</evidence>
<dbReference type="InterPro" id="IPR023398">
    <property type="entry name" value="TIF_eIF4e-like"/>
</dbReference>
<organism evidence="9 10">
    <name type="scientific">Trichonephila inaurata madagascariensis</name>
    <dbReference type="NCBI Taxonomy" id="2747483"/>
    <lineage>
        <taxon>Eukaryota</taxon>
        <taxon>Metazoa</taxon>
        <taxon>Ecdysozoa</taxon>
        <taxon>Arthropoda</taxon>
        <taxon>Chelicerata</taxon>
        <taxon>Arachnida</taxon>
        <taxon>Araneae</taxon>
        <taxon>Araneomorphae</taxon>
        <taxon>Entelegynae</taxon>
        <taxon>Araneoidea</taxon>
        <taxon>Nephilidae</taxon>
        <taxon>Trichonephila</taxon>
        <taxon>Trichonephila inaurata</taxon>
    </lineage>
</organism>
<dbReference type="PANTHER" id="PTHR11960">
    <property type="entry name" value="EUKARYOTIC TRANSLATION INITIATION FACTOR 4E RELATED"/>
    <property type="match status" value="1"/>
</dbReference>
<protein>
    <recommendedName>
        <fullName evidence="6">eIF-4F 25 kDa subunit</fullName>
    </recommendedName>
</protein>
<dbReference type="Proteomes" id="UP000886998">
    <property type="component" value="Unassembled WGS sequence"/>
</dbReference>
<keyword evidence="4 7" id="KW-0694">RNA-binding</keyword>
<dbReference type="GO" id="GO:0016281">
    <property type="term" value="C:eukaryotic translation initiation factor 4F complex"/>
    <property type="evidence" value="ECO:0007669"/>
    <property type="project" value="TreeGrafter"/>
</dbReference>
<evidence type="ECO:0000256" key="1">
    <source>
        <dbReference type="ARBA" id="ARBA00009860"/>
    </source>
</evidence>
<evidence type="ECO:0000256" key="2">
    <source>
        <dbReference type="ARBA" id="ARBA00022540"/>
    </source>
</evidence>
<feature type="compositionally biased region" description="Low complexity" evidence="8">
    <location>
        <begin position="11"/>
        <end position="21"/>
    </location>
</feature>
<dbReference type="InterPro" id="IPR001040">
    <property type="entry name" value="TIF_eIF_4E"/>
</dbReference>
<dbReference type="AlphaFoldDB" id="A0A8X7BWU3"/>
<evidence type="ECO:0000256" key="7">
    <source>
        <dbReference type="RuleBase" id="RU004374"/>
    </source>
</evidence>
<evidence type="ECO:0000256" key="6">
    <source>
        <dbReference type="ARBA" id="ARBA00032656"/>
    </source>
</evidence>
<dbReference type="PANTHER" id="PTHR11960:SF8">
    <property type="entry name" value="EUKARYOTIC TRANSLATION INITIATION FACTOR 4E1-RELATED"/>
    <property type="match status" value="1"/>
</dbReference>
<sequence>MSTERTEEVENGTTTTTTTEEVSPEMLIKHPLQNMWSLWFYKNDRTKSWEENLMEIITFDTVEDFWALYNHLEVVSKIPLGCDYALFKQGIKPMWEDNRNKQGGRWLLNVQKSQRNTDLNNYWLEILLCMIGEAFDESSDDVNGTVVQIRNKGDKLAVWTADVKHYDAIMKIGRTIKERLNLHPRNTIGYEAHADTQVKTGVKPYILILRKKSTIENWKWL</sequence>
<dbReference type="OrthoDB" id="590761at2759"/>
<evidence type="ECO:0000256" key="4">
    <source>
        <dbReference type="ARBA" id="ARBA00022884"/>
    </source>
</evidence>
<dbReference type="Gene3D" id="3.30.760.10">
    <property type="entry name" value="RNA Cap, Translation Initiation Factor Eif4e"/>
    <property type="match status" value="1"/>
</dbReference>
<feature type="region of interest" description="Disordered" evidence="8">
    <location>
        <begin position="1"/>
        <end position="24"/>
    </location>
</feature>
<evidence type="ECO:0000256" key="8">
    <source>
        <dbReference type="SAM" id="MobiDB-lite"/>
    </source>
</evidence>
<accession>A0A8X7BWU3</accession>
<dbReference type="GO" id="GO:0000340">
    <property type="term" value="F:RNA 7-methylguanosine cap binding"/>
    <property type="evidence" value="ECO:0007669"/>
    <property type="project" value="TreeGrafter"/>
</dbReference>
<comment type="similarity">
    <text evidence="1 7">Belongs to the eukaryotic initiation factor 4E family.</text>
</comment>
<evidence type="ECO:0000256" key="3">
    <source>
        <dbReference type="ARBA" id="ARBA00022845"/>
    </source>
</evidence>